<proteinExistence type="predicted"/>
<comment type="caution">
    <text evidence="1">The sequence shown here is derived from an EMBL/GenBank/DDBJ whole genome shotgun (WGS) entry which is preliminary data.</text>
</comment>
<sequence>MASTIPEPNAQLKKIGTEASESITTENKELWKEVQDEFLPRQQENGTGPTRDHRYDHSSRNTGDEEAIASHEQLEVSIPVKEVVIPDSEAGTDEEADTDECEITHVRKAEPGMGKAHSAFTESLEQQAGNKRKTPHIEPSRSSVPRNPCTAAAGAEGPNHGTKRRRKRLREMSTIESRLPANHYTSNPHAHDSAGEETDDQFSANLVREMDERCKAL</sequence>
<evidence type="ECO:0000313" key="2">
    <source>
        <dbReference type="Proteomes" id="UP001143910"/>
    </source>
</evidence>
<protein>
    <submittedName>
        <fullName evidence="1">Uncharacterized protein</fullName>
    </submittedName>
</protein>
<dbReference type="EMBL" id="JANJQO010000077">
    <property type="protein sequence ID" value="KAJ2982418.1"/>
    <property type="molecule type" value="Genomic_DNA"/>
</dbReference>
<organism evidence="1 2">
    <name type="scientific">Zarea fungicola</name>
    <dbReference type="NCBI Taxonomy" id="93591"/>
    <lineage>
        <taxon>Eukaryota</taxon>
        <taxon>Fungi</taxon>
        <taxon>Dikarya</taxon>
        <taxon>Ascomycota</taxon>
        <taxon>Pezizomycotina</taxon>
        <taxon>Sordariomycetes</taxon>
        <taxon>Hypocreomycetidae</taxon>
        <taxon>Hypocreales</taxon>
        <taxon>Cordycipitaceae</taxon>
        <taxon>Zarea</taxon>
    </lineage>
</organism>
<dbReference type="Proteomes" id="UP001143910">
    <property type="component" value="Unassembled WGS sequence"/>
</dbReference>
<keyword evidence="2" id="KW-1185">Reference proteome</keyword>
<accession>A0ACC1NUE6</accession>
<gene>
    <name evidence="1" type="ORF">NQ176_g1399</name>
</gene>
<name>A0ACC1NUE6_9HYPO</name>
<reference evidence="1" key="1">
    <citation type="submission" date="2022-08" db="EMBL/GenBank/DDBJ databases">
        <title>Genome Sequence of Lecanicillium fungicola.</title>
        <authorList>
            <person name="Buettner E."/>
        </authorList>
    </citation>
    <scope>NUCLEOTIDE SEQUENCE</scope>
    <source>
        <strain evidence="1">Babe33</strain>
    </source>
</reference>
<evidence type="ECO:0000313" key="1">
    <source>
        <dbReference type="EMBL" id="KAJ2982418.1"/>
    </source>
</evidence>